<evidence type="ECO:0000313" key="1">
    <source>
        <dbReference type="EMBL" id="OCA80141.1"/>
    </source>
</evidence>
<keyword evidence="3" id="KW-1185">Reference proteome</keyword>
<dbReference type="EMBL" id="MAYF01000024">
    <property type="protein sequence ID" value="OCA80141.1"/>
    <property type="molecule type" value="Genomic_DNA"/>
</dbReference>
<evidence type="ECO:0000313" key="4">
    <source>
        <dbReference type="Proteomes" id="UP000184069"/>
    </source>
</evidence>
<sequence>MKKSLLKLILFSILPLLVVGYAVYFLAKNSDDFYRRFTSPQQNSFILGSSRAALMEPAIIDSILHPKFPNIRLYNYSFTWAHSPYGPKYLESIEKKIKPETKDGVFIVTVEPTALMVDKNKPDNPEFYIENDKSVAKTSRVAVNPNIEYLLESYEPSITHELNKKIIPPKNIVGVPVILDNGRYYLKIIKKTAPEKLKMSNKKNMRLLQERVNGLKASENRILYLEKTIEFLSKHGKVIIVRMPVNKEPYSIENNAFPDFDRRMKHVASKTKVSYINYNEMDNQYQWLDEVHLDEKSVEAFSAVVAKDILTH</sequence>
<gene>
    <name evidence="1" type="ORF">BBH99_04655</name>
    <name evidence="2" type="ORF">SAMN05444407_101514</name>
</gene>
<dbReference type="AlphaFoldDB" id="A0A1M6W706"/>
<accession>A0A1M6W706</accession>
<reference evidence="1 3" key="1">
    <citation type="submission" date="2016-07" db="EMBL/GenBank/DDBJ databases">
        <authorList>
            <person name="Jeong J.-J."/>
            <person name="Kim D.W."/>
            <person name="Sang M.K."/>
            <person name="Choi I.-G."/>
            <person name="Kim K.D."/>
        </authorList>
    </citation>
    <scope>NUCLEOTIDE SEQUENCE [LARGE SCALE GENOMIC DNA]</scope>
    <source>
        <strain evidence="1 3">C-26</strain>
    </source>
</reference>
<evidence type="ECO:0000313" key="2">
    <source>
        <dbReference type="EMBL" id="SHK89428.1"/>
    </source>
</evidence>
<dbReference type="STRING" id="1423959.SAMN05444407_101514"/>
<evidence type="ECO:0000313" key="3">
    <source>
        <dbReference type="Proteomes" id="UP000093508"/>
    </source>
</evidence>
<dbReference type="Proteomes" id="UP000184069">
    <property type="component" value="Unassembled WGS sequence"/>
</dbReference>
<dbReference type="EMBL" id="FRBM01000001">
    <property type="protein sequence ID" value="SHK89428.1"/>
    <property type="molecule type" value="Genomic_DNA"/>
</dbReference>
<dbReference type="OrthoDB" id="1433719at2"/>
<protein>
    <submittedName>
        <fullName evidence="2">Uncharacterized protein</fullName>
    </submittedName>
</protein>
<reference evidence="2 4" key="2">
    <citation type="submission" date="2016-11" db="EMBL/GenBank/DDBJ databases">
        <authorList>
            <person name="Jaros S."/>
            <person name="Januszkiewicz K."/>
            <person name="Wedrychowicz H."/>
        </authorList>
    </citation>
    <scope>NUCLEOTIDE SEQUENCE [LARGE SCALE GENOMIC DNA]</scope>
    <source>
        <strain evidence="2 4">DSM 27621</strain>
    </source>
</reference>
<dbReference type="Proteomes" id="UP000093508">
    <property type="component" value="Unassembled WGS sequence"/>
</dbReference>
<dbReference type="RefSeq" id="WP_066691584.1">
    <property type="nucleotide sequence ID" value="NZ_FRBM01000001.1"/>
</dbReference>
<organism evidence="2 4">
    <name type="scientific">Chryseobacterium contaminans</name>
    <dbReference type="NCBI Taxonomy" id="1423959"/>
    <lineage>
        <taxon>Bacteria</taxon>
        <taxon>Pseudomonadati</taxon>
        <taxon>Bacteroidota</taxon>
        <taxon>Flavobacteriia</taxon>
        <taxon>Flavobacteriales</taxon>
        <taxon>Weeksellaceae</taxon>
        <taxon>Chryseobacterium group</taxon>
        <taxon>Chryseobacterium</taxon>
    </lineage>
</organism>
<proteinExistence type="predicted"/>
<name>A0A1M6W706_9FLAO</name>
<dbReference type="SUPFAM" id="SSF52266">
    <property type="entry name" value="SGNH hydrolase"/>
    <property type="match status" value="1"/>
</dbReference>